<name>A0A453B0H8_AEGTS</name>
<accession>A0A453B0H8</accession>
<dbReference type="Proteomes" id="UP000015105">
    <property type="component" value="Chromosome 2D"/>
</dbReference>
<dbReference type="AlphaFoldDB" id="A0A453B0H8"/>
<keyword evidence="3" id="KW-1185">Reference proteome</keyword>
<dbReference type="EnsemblPlants" id="AET2Gv20323300.5">
    <property type="protein sequence ID" value="AET2Gv20323300.5"/>
    <property type="gene ID" value="AET2Gv20323300"/>
</dbReference>
<dbReference type="Gramene" id="AET2Gv20323300.5">
    <property type="protein sequence ID" value="AET2Gv20323300.5"/>
    <property type="gene ID" value="AET2Gv20323300"/>
</dbReference>
<feature type="compositionally biased region" description="Pro residues" evidence="1">
    <location>
        <begin position="45"/>
        <end position="60"/>
    </location>
</feature>
<evidence type="ECO:0000256" key="1">
    <source>
        <dbReference type="SAM" id="MobiDB-lite"/>
    </source>
</evidence>
<reference evidence="2" key="5">
    <citation type="journal article" date="2021" name="G3 (Bethesda)">
        <title>Aegilops tauschii genome assembly Aet v5.0 features greater sequence contiguity and improved annotation.</title>
        <authorList>
            <person name="Wang L."/>
            <person name="Zhu T."/>
            <person name="Rodriguez J.C."/>
            <person name="Deal K.R."/>
            <person name="Dubcovsky J."/>
            <person name="McGuire P.E."/>
            <person name="Lux T."/>
            <person name="Spannagl M."/>
            <person name="Mayer K.F.X."/>
            <person name="Baldrich P."/>
            <person name="Meyers B.C."/>
            <person name="Huo N."/>
            <person name="Gu Y.Q."/>
            <person name="Zhou H."/>
            <person name="Devos K.M."/>
            <person name="Bennetzen J.L."/>
            <person name="Unver T."/>
            <person name="Budak H."/>
            <person name="Gulick P.J."/>
            <person name="Galiba G."/>
            <person name="Kalapos B."/>
            <person name="Nelson D.R."/>
            <person name="Li P."/>
            <person name="You F.M."/>
            <person name="Luo M.C."/>
            <person name="Dvorak J."/>
        </authorList>
    </citation>
    <scope>NUCLEOTIDE SEQUENCE [LARGE SCALE GENOMIC DNA]</scope>
    <source>
        <strain evidence="2">cv. AL8/78</strain>
    </source>
</reference>
<evidence type="ECO:0000313" key="2">
    <source>
        <dbReference type="EnsemblPlants" id="AET2Gv20323300.5"/>
    </source>
</evidence>
<protein>
    <submittedName>
        <fullName evidence="2">Uncharacterized protein</fullName>
    </submittedName>
</protein>
<reference evidence="2" key="4">
    <citation type="submission" date="2019-03" db="UniProtKB">
        <authorList>
            <consortium name="EnsemblPlants"/>
        </authorList>
    </citation>
    <scope>IDENTIFICATION</scope>
</reference>
<evidence type="ECO:0000313" key="3">
    <source>
        <dbReference type="Proteomes" id="UP000015105"/>
    </source>
</evidence>
<reference evidence="2" key="3">
    <citation type="journal article" date="2017" name="Nature">
        <title>Genome sequence of the progenitor of the wheat D genome Aegilops tauschii.</title>
        <authorList>
            <person name="Luo M.C."/>
            <person name="Gu Y.Q."/>
            <person name="Puiu D."/>
            <person name="Wang H."/>
            <person name="Twardziok S.O."/>
            <person name="Deal K.R."/>
            <person name="Huo N."/>
            <person name="Zhu T."/>
            <person name="Wang L."/>
            <person name="Wang Y."/>
            <person name="McGuire P.E."/>
            <person name="Liu S."/>
            <person name="Long H."/>
            <person name="Ramasamy R.K."/>
            <person name="Rodriguez J.C."/>
            <person name="Van S.L."/>
            <person name="Yuan L."/>
            <person name="Wang Z."/>
            <person name="Xia Z."/>
            <person name="Xiao L."/>
            <person name="Anderson O.D."/>
            <person name="Ouyang S."/>
            <person name="Liang Y."/>
            <person name="Zimin A.V."/>
            <person name="Pertea G."/>
            <person name="Qi P."/>
            <person name="Bennetzen J.L."/>
            <person name="Dai X."/>
            <person name="Dawson M.W."/>
            <person name="Muller H.G."/>
            <person name="Kugler K."/>
            <person name="Rivarola-Duarte L."/>
            <person name="Spannagl M."/>
            <person name="Mayer K.F.X."/>
            <person name="Lu F.H."/>
            <person name="Bevan M.W."/>
            <person name="Leroy P."/>
            <person name="Li P."/>
            <person name="You F.M."/>
            <person name="Sun Q."/>
            <person name="Liu Z."/>
            <person name="Lyons E."/>
            <person name="Wicker T."/>
            <person name="Salzberg S.L."/>
            <person name="Devos K.M."/>
            <person name="Dvorak J."/>
        </authorList>
    </citation>
    <scope>NUCLEOTIDE SEQUENCE [LARGE SCALE GENOMIC DNA]</scope>
    <source>
        <strain evidence="2">cv. AL8/78</strain>
    </source>
</reference>
<feature type="region of interest" description="Disordered" evidence="1">
    <location>
        <begin position="1"/>
        <end position="27"/>
    </location>
</feature>
<organism evidence="2 3">
    <name type="scientific">Aegilops tauschii subsp. strangulata</name>
    <name type="common">Goatgrass</name>
    <dbReference type="NCBI Taxonomy" id="200361"/>
    <lineage>
        <taxon>Eukaryota</taxon>
        <taxon>Viridiplantae</taxon>
        <taxon>Streptophyta</taxon>
        <taxon>Embryophyta</taxon>
        <taxon>Tracheophyta</taxon>
        <taxon>Spermatophyta</taxon>
        <taxon>Magnoliopsida</taxon>
        <taxon>Liliopsida</taxon>
        <taxon>Poales</taxon>
        <taxon>Poaceae</taxon>
        <taxon>BOP clade</taxon>
        <taxon>Pooideae</taxon>
        <taxon>Triticodae</taxon>
        <taxon>Triticeae</taxon>
        <taxon>Triticinae</taxon>
        <taxon>Aegilops</taxon>
    </lineage>
</organism>
<reference evidence="3" key="2">
    <citation type="journal article" date="2017" name="Nat. Plants">
        <title>The Aegilops tauschii genome reveals multiple impacts of transposons.</title>
        <authorList>
            <person name="Zhao G."/>
            <person name="Zou C."/>
            <person name="Li K."/>
            <person name="Wang K."/>
            <person name="Li T."/>
            <person name="Gao L."/>
            <person name="Zhang X."/>
            <person name="Wang H."/>
            <person name="Yang Z."/>
            <person name="Liu X."/>
            <person name="Jiang W."/>
            <person name="Mao L."/>
            <person name="Kong X."/>
            <person name="Jiao Y."/>
            <person name="Jia J."/>
        </authorList>
    </citation>
    <scope>NUCLEOTIDE SEQUENCE [LARGE SCALE GENOMIC DNA]</scope>
    <source>
        <strain evidence="3">cv. AL8/78</strain>
    </source>
</reference>
<sequence length="90" mass="9819">WPASQTASGPHPLSSQPKKNISPEKYPAVGVAHRLAVHPSSPYTIKPPPQSIPTLTPPKPQRQNLIPCESYPPLQWRPPSSPPRSRTTSS</sequence>
<feature type="compositionally biased region" description="Polar residues" evidence="1">
    <location>
        <begin position="1"/>
        <end position="19"/>
    </location>
</feature>
<feature type="region of interest" description="Disordered" evidence="1">
    <location>
        <begin position="39"/>
        <end position="90"/>
    </location>
</feature>
<reference evidence="3" key="1">
    <citation type="journal article" date="2014" name="Science">
        <title>Ancient hybridizations among the ancestral genomes of bread wheat.</title>
        <authorList>
            <consortium name="International Wheat Genome Sequencing Consortium,"/>
            <person name="Marcussen T."/>
            <person name="Sandve S.R."/>
            <person name="Heier L."/>
            <person name="Spannagl M."/>
            <person name="Pfeifer M."/>
            <person name="Jakobsen K.S."/>
            <person name="Wulff B.B."/>
            <person name="Steuernagel B."/>
            <person name="Mayer K.F."/>
            <person name="Olsen O.A."/>
        </authorList>
    </citation>
    <scope>NUCLEOTIDE SEQUENCE [LARGE SCALE GENOMIC DNA]</scope>
    <source>
        <strain evidence="3">cv. AL8/78</strain>
    </source>
</reference>
<proteinExistence type="predicted"/>